<comment type="similarity">
    <text evidence="7 10">Belongs to the fluoride channel Fluc/FEX (TC 1.A.43) family.</text>
</comment>
<comment type="caution">
    <text evidence="11">The sequence shown here is derived from an EMBL/GenBank/DDBJ whole genome shotgun (WGS) entry which is preliminary data.</text>
</comment>
<evidence type="ECO:0000256" key="9">
    <source>
        <dbReference type="ARBA" id="ARBA00049940"/>
    </source>
</evidence>
<keyword evidence="2 10" id="KW-1003">Cell membrane</keyword>
<sequence>MTIALIALFGGLGAAARFVVDGLVRTRWSSGFPVGTVAINITGSLLMGFLTGAAIAGTIGGVGLEATTVGFCAGYTTFSTAMVETVRLVQGGDYRTALVNVVGTGIAVVAAVAAGLALATALL</sequence>
<reference evidence="12" key="1">
    <citation type="submission" date="2017-09" db="EMBL/GenBank/DDBJ databases">
        <authorList>
            <person name="Zhang Y."/>
            <person name="Huang X."/>
            <person name="Liu J."/>
            <person name="Lu L."/>
            <person name="Peng K."/>
        </authorList>
    </citation>
    <scope>NUCLEOTIDE SEQUENCE [LARGE SCALE GENOMIC DNA]</scope>
    <source>
        <strain evidence="12">S-XJ-1</strain>
    </source>
</reference>
<evidence type="ECO:0000256" key="2">
    <source>
        <dbReference type="ARBA" id="ARBA00022475"/>
    </source>
</evidence>
<proteinExistence type="inferred from homology"/>
<dbReference type="GO" id="GO:0140114">
    <property type="term" value="P:cellular detoxification of fluoride"/>
    <property type="evidence" value="ECO:0007669"/>
    <property type="project" value="UniProtKB-UniRule"/>
</dbReference>
<name>A0A2A2WRG1_9ACTN</name>
<comment type="catalytic activity">
    <reaction evidence="8">
        <text>fluoride(in) = fluoride(out)</text>
        <dbReference type="Rhea" id="RHEA:76159"/>
        <dbReference type="ChEBI" id="CHEBI:17051"/>
    </reaction>
    <physiologicalReaction direction="left-to-right" evidence="8">
        <dbReference type="Rhea" id="RHEA:76160"/>
    </physiologicalReaction>
</comment>
<keyword evidence="3 10" id="KW-0812">Transmembrane</keyword>
<keyword evidence="12" id="KW-1185">Reference proteome</keyword>
<comment type="caution">
    <text evidence="10">Lacks conserved residue(s) required for the propagation of feature annotation.</text>
</comment>
<keyword evidence="4 10" id="KW-1133">Transmembrane helix</keyword>
<dbReference type="PANTHER" id="PTHR28259">
    <property type="entry name" value="FLUORIDE EXPORT PROTEIN 1-RELATED"/>
    <property type="match status" value="1"/>
</dbReference>
<keyword evidence="6 10" id="KW-0407">Ion channel</keyword>
<organism evidence="11 12">
    <name type="scientific">Dietzia natronolimnaea</name>
    <dbReference type="NCBI Taxonomy" id="161920"/>
    <lineage>
        <taxon>Bacteria</taxon>
        <taxon>Bacillati</taxon>
        <taxon>Actinomycetota</taxon>
        <taxon>Actinomycetes</taxon>
        <taxon>Mycobacteriales</taxon>
        <taxon>Dietziaceae</taxon>
        <taxon>Dietzia</taxon>
    </lineage>
</organism>
<protein>
    <recommendedName>
        <fullName evidence="10">Fluoride-specific ion channel FluC</fullName>
    </recommendedName>
</protein>
<evidence type="ECO:0000256" key="5">
    <source>
        <dbReference type="ARBA" id="ARBA00023136"/>
    </source>
</evidence>
<accession>A0A2A2WRG1</accession>
<evidence type="ECO:0000256" key="1">
    <source>
        <dbReference type="ARBA" id="ARBA00004651"/>
    </source>
</evidence>
<evidence type="ECO:0000313" key="12">
    <source>
        <dbReference type="Proteomes" id="UP000218810"/>
    </source>
</evidence>
<feature type="transmembrane region" description="Helical" evidence="10">
    <location>
        <begin position="97"/>
        <end position="122"/>
    </location>
</feature>
<comment type="function">
    <text evidence="9 10">Fluoride-specific ion channel. Important for reducing fluoride concentration in the cell, thus reducing its toxicity.</text>
</comment>
<keyword evidence="5 10" id="KW-0472">Membrane</keyword>
<keyword evidence="10" id="KW-0813">Transport</keyword>
<dbReference type="GO" id="GO:0005886">
    <property type="term" value="C:plasma membrane"/>
    <property type="evidence" value="ECO:0007669"/>
    <property type="project" value="UniProtKB-SubCell"/>
</dbReference>
<gene>
    <name evidence="10" type="primary">fluC</name>
    <name evidence="10" type="synonym">crcB</name>
    <name evidence="11" type="ORF">CEY15_06020</name>
</gene>
<dbReference type="Pfam" id="PF02537">
    <property type="entry name" value="CRCB"/>
    <property type="match status" value="1"/>
</dbReference>
<dbReference type="HAMAP" id="MF_00454">
    <property type="entry name" value="FluC"/>
    <property type="match status" value="1"/>
</dbReference>
<dbReference type="GO" id="GO:0062054">
    <property type="term" value="F:fluoride channel activity"/>
    <property type="evidence" value="ECO:0007669"/>
    <property type="project" value="UniProtKB-UniRule"/>
</dbReference>
<feature type="transmembrane region" description="Helical" evidence="10">
    <location>
        <begin position="32"/>
        <end position="56"/>
    </location>
</feature>
<dbReference type="EMBL" id="NTGA01000012">
    <property type="protein sequence ID" value="PAY23796.1"/>
    <property type="molecule type" value="Genomic_DNA"/>
</dbReference>
<dbReference type="AlphaFoldDB" id="A0A2A2WRG1"/>
<evidence type="ECO:0000256" key="3">
    <source>
        <dbReference type="ARBA" id="ARBA00022692"/>
    </source>
</evidence>
<comment type="subcellular location">
    <subcellularLocation>
        <location evidence="1 10">Cell membrane</location>
        <topology evidence="1 10">Multi-pass membrane protein</topology>
    </subcellularLocation>
</comment>
<evidence type="ECO:0000256" key="8">
    <source>
        <dbReference type="ARBA" id="ARBA00035585"/>
    </source>
</evidence>
<evidence type="ECO:0000256" key="6">
    <source>
        <dbReference type="ARBA" id="ARBA00023303"/>
    </source>
</evidence>
<evidence type="ECO:0000256" key="10">
    <source>
        <dbReference type="HAMAP-Rule" id="MF_00454"/>
    </source>
</evidence>
<dbReference type="PANTHER" id="PTHR28259:SF1">
    <property type="entry name" value="FLUORIDE EXPORT PROTEIN 1-RELATED"/>
    <property type="match status" value="1"/>
</dbReference>
<dbReference type="RefSeq" id="WP_095717699.1">
    <property type="nucleotide sequence ID" value="NZ_NTGA01000012.1"/>
</dbReference>
<keyword evidence="10" id="KW-0406">Ion transport</keyword>
<evidence type="ECO:0000256" key="7">
    <source>
        <dbReference type="ARBA" id="ARBA00035120"/>
    </source>
</evidence>
<dbReference type="OrthoDB" id="5148600at2"/>
<evidence type="ECO:0000313" key="11">
    <source>
        <dbReference type="EMBL" id="PAY23796.1"/>
    </source>
</evidence>
<dbReference type="InterPro" id="IPR003691">
    <property type="entry name" value="FluC"/>
</dbReference>
<evidence type="ECO:0000256" key="4">
    <source>
        <dbReference type="ARBA" id="ARBA00022989"/>
    </source>
</evidence>
<dbReference type="Proteomes" id="UP000218810">
    <property type="component" value="Unassembled WGS sequence"/>
</dbReference>